<organism evidence="1 2">
    <name type="scientific">Clunio marinus</name>
    <dbReference type="NCBI Taxonomy" id="568069"/>
    <lineage>
        <taxon>Eukaryota</taxon>
        <taxon>Metazoa</taxon>
        <taxon>Ecdysozoa</taxon>
        <taxon>Arthropoda</taxon>
        <taxon>Hexapoda</taxon>
        <taxon>Insecta</taxon>
        <taxon>Pterygota</taxon>
        <taxon>Neoptera</taxon>
        <taxon>Endopterygota</taxon>
        <taxon>Diptera</taxon>
        <taxon>Nematocera</taxon>
        <taxon>Chironomoidea</taxon>
        <taxon>Chironomidae</taxon>
        <taxon>Clunio</taxon>
    </lineage>
</organism>
<dbReference type="Proteomes" id="UP000183832">
    <property type="component" value="Unassembled WGS sequence"/>
</dbReference>
<evidence type="ECO:0000313" key="2">
    <source>
        <dbReference type="Proteomes" id="UP000183832"/>
    </source>
</evidence>
<sequence length="59" mass="6737">MGKTQNLTTHTTLKKKNNGKVFWTLNYLPSVTGNGMTKQYNELQQLSLHQFVSLLIVLD</sequence>
<gene>
    <name evidence="1" type="ORF">CLUMA_CG004855</name>
</gene>
<protein>
    <submittedName>
        <fullName evidence="1">CLUMA_CG004855, isoform A</fullName>
    </submittedName>
</protein>
<evidence type="ECO:0000313" key="1">
    <source>
        <dbReference type="EMBL" id="CRK91170.1"/>
    </source>
</evidence>
<proteinExistence type="predicted"/>
<dbReference type="EMBL" id="CVRI01000020">
    <property type="protein sequence ID" value="CRK91170.1"/>
    <property type="molecule type" value="Genomic_DNA"/>
</dbReference>
<name>A0A1J1HUE3_9DIPT</name>
<dbReference type="AlphaFoldDB" id="A0A1J1HUE3"/>
<accession>A0A1J1HUE3</accession>
<reference evidence="1 2" key="1">
    <citation type="submission" date="2015-04" db="EMBL/GenBank/DDBJ databases">
        <authorList>
            <person name="Syromyatnikov M.Y."/>
            <person name="Popov V.N."/>
        </authorList>
    </citation>
    <scope>NUCLEOTIDE SEQUENCE [LARGE SCALE GENOMIC DNA]</scope>
</reference>
<keyword evidence="2" id="KW-1185">Reference proteome</keyword>